<dbReference type="PaxDb" id="166486-ERS852572_03249"/>
<evidence type="ECO:0000313" key="4">
    <source>
        <dbReference type="Proteomes" id="UP000283586"/>
    </source>
</evidence>
<proteinExistence type="predicted"/>
<evidence type="ECO:0000313" key="3">
    <source>
        <dbReference type="Proteomes" id="UP000095350"/>
    </source>
</evidence>
<dbReference type="STRING" id="166486.ERS852572_03249"/>
<dbReference type="RefSeq" id="WP_055195720.1">
    <property type="nucleotide sequence ID" value="NZ_CABIYH010000030.1"/>
</dbReference>
<name>A0A173VS33_9FIRM</name>
<evidence type="ECO:0000313" key="2">
    <source>
        <dbReference type="EMBL" id="RHN04194.1"/>
    </source>
</evidence>
<reference evidence="1 3" key="1">
    <citation type="submission" date="2015-09" db="EMBL/GenBank/DDBJ databases">
        <authorList>
            <consortium name="Pathogen Informatics"/>
        </authorList>
    </citation>
    <scope>NUCLEOTIDE SEQUENCE [LARGE SCALE GENOMIC DNA]</scope>
    <source>
        <strain evidence="1 3">2789STDY5834960</strain>
    </source>
</reference>
<gene>
    <name evidence="2" type="ORF">DWZ31_16845</name>
    <name evidence="1" type="ORF">ERS852572_03249</name>
</gene>
<protein>
    <submittedName>
        <fullName evidence="1">Uncharacterized protein</fullName>
    </submittedName>
</protein>
<reference evidence="2 4" key="2">
    <citation type="submission" date="2018-08" db="EMBL/GenBank/DDBJ databases">
        <title>A genome reference for cultivated species of the human gut microbiota.</title>
        <authorList>
            <person name="Zou Y."/>
            <person name="Xue W."/>
            <person name="Luo G."/>
        </authorList>
    </citation>
    <scope>NUCLEOTIDE SEQUENCE [LARGE SCALE GENOMIC DNA]</scope>
    <source>
        <strain evidence="2 4">AF31-21AC</strain>
    </source>
</reference>
<dbReference type="Proteomes" id="UP000283586">
    <property type="component" value="Unassembled WGS sequence"/>
</dbReference>
<evidence type="ECO:0000313" key="1">
    <source>
        <dbReference type="EMBL" id="CUN28758.1"/>
    </source>
</evidence>
<accession>A0A173VS33</accession>
<dbReference type="AlphaFoldDB" id="A0A173VS33"/>
<dbReference type="OrthoDB" id="2066931at2"/>
<organism evidence="1 3">
    <name type="scientific">Roseburia intestinalis</name>
    <dbReference type="NCBI Taxonomy" id="166486"/>
    <lineage>
        <taxon>Bacteria</taxon>
        <taxon>Bacillati</taxon>
        <taxon>Bacillota</taxon>
        <taxon>Clostridia</taxon>
        <taxon>Lachnospirales</taxon>
        <taxon>Lachnospiraceae</taxon>
        <taxon>Roseburia</taxon>
    </lineage>
</organism>
<sequence length="93" mass="10910">MDENILQQKIDETVIALYQNREQEAMQQAKELLLIFQNMIQNQTSEQVQAAGNFALLMLRELLENYQSQDMIGMADCLLEKAVLFTQFYFQKN</sequence>
<dbReference type="EMBL" id="CYXZ01000030">
    <property type="protein sequence ID" value="CUN28758.1"/>
    <property type="molecule type" value="Genomic_DNA"/>
</dbReference>
<dbReference type="EMBL" id="QRQN01000027">
    <property type="protein sequence ID" value="RHN04194.1"/>
    <property type="molecule type" value="Genomic_DNA"/>
</dbReference>
<dbReference type="Proteomes" id="UP000095350">
    <property type="component" value="Unassembled WGS sequence"/>
</dbReference>